<dbReference type="InterPro" id="IPR008966">
    <property type="entry name" value="Adhesion_dom_sf"/>
</dbReference>
<comment type="caution">
    <text evidence="8">The sequence shown here is derived from an EMBL/GenBank/DDBJ whole genome shotgun (WGS) entry which is preliminary data.</text>
</comment>
<dbReference type="PANTHER" id="PTHR33420:SF3">
    <property type="entry name" value="FIMBRIAL SUBUNIT ELFA"/>
    <property type="match status" value="1"/>
</dbReference>
<dbReference type="RefSeq" id="WP_306682554.1">
    <property type="nucleotide sequence ID" value="NZ_JAVDKR010000002.1"/>
</dbReference>
<keyword evidence="3 5" id="KW-0732">Signal</keyword>
<keyword evidence="9" id="KW-1185">Reference proteome</keyword>
<protein>
    <submittedName>
        <fullName evidence="8">Fimbrial protein</fullName>
    </submittedName>
</protein>
<dbReference type="InterPro" id="IPR050263">
    <property type="entry name" value="Bact_Fimbrial_Adh_Pro"/>
</dbReference>
<feature type="signal peptide" evidence="5">
    <location>
        <begin position="1"/>
        <end position="17"/>
    </location>
</feature>
<dbReference type="GO" id="GO:0043709">
    <property type="term" value="P:cell adhesion involved in single-species biofilm formation"/>
    <property type="evidence" value="ECO:0007669"/>
    <property type="project" value="TreeGrafter"/>
</dbReference>
<comment type="similarity">
    <text evidence="2">Belongs to the fimbrial protein family.</text>
</comment>
<evidence type="ECO:0000256" key="3">
    <source>
        <dbReference type="ARBA" id="ARBA00022729"/>
    </source>
</evidence>
<evidence type="ECO:0000313" key="9">
    <source>
        <dbReference type="Proteomes" id="UP001225042"/>
    </source>
</evidence>
<dbReference type="Gene3D" id="2.60.40.1090">
    <property type="entry name" value="Fimbrial-type adhesion domain"/>
    <property type="match status" value="1"/>
</dbReference>
<dbReference type="SUPFAM" id="SSF49401">
    <property type="entry name" value="Bacterial adhesins"/>
    <property type="match status" value="1"/>
</dbReference>
<sequence length="324" mass="34873">MSIALLAAVGALQPAYADTGCTGNHLEMGVMTFQLPAVIQVEPDTAVGTIIFEQNVESGRVQADCYTTGNQYKGYVTLTDKDAREEVMQGVYQTNVPGIGIRMAESMDKIPTFISEYIVTPMHFYSYGGGGSTHIDNMYHASLQLVVTGRIEDGFLNTSNLTAEETWGNEVMAQLLVSPASVHVQTNTCNLVDKNIYVPLKTVNTADFDGQYSDVLTDGNFKIEISDCRAGTRLDYQFNSAGSTGVIDGKTLAIASGDAAASGVGIQILDKNNTVLSFDQTYTAVNSVSANETVEIPLKARYIKTGDVKAGKVDAVATFEVFYR</sequence>
<dbReference type="EMBL" id="JAVDKS010000002">
    <property type="protein sequence ID" value="MDQ2255923.1"/>
    <property type="molecule type" value="Genomic_DNA"/>
</dbReference>
<feature type="chain" id="PRO_5043981532" evidence="5">
    <location>
        <begin position="18"/>
        <end position="324"/>
    </location>
</feature>
<evidence type="ECO:0000256" key="5">
    <source>
        <dbReference type="SAM" id="SignalP"/>
    </source>
</evidence>
<dbReference type="Pfam" id="PF22003">
    <property type="entry name" value="MrkDrd"/>
    <property type="match status" value="1"/>
</dbReference>
<dbReference type="Pfam" id="PF00419">
    <property type="entry name" value="Fimbrial"/>
    <property type="match status" value="1"/>
</dbReference>
<reference evidence="8 9" key="1">
    <citation type="submission" date="2023-08" db="EMBL/GenBank/DDBJ databases">
        <authorList>
            <person name="Dale J."/>
        </authorList>
    </citation>
    <scope>NUCLEOTIDE SEQUENCE [LARGE SCALE GENOMIC DNA]</scope>
    <source>
        <strain evidence="8 9">2023EL-00788</strain>
    </source>
</reference>
<gene>
    <name evidence="8" type="ORF">RBJ67_07175</name>
</gene>
<feature type="domain" description="Fimbrial-type adhesion" evidence="6">
    <location>
        <begin position="185"/>
        <end position="323"/>
    </location>
</feature>
<dbReference type="InterPro" id="IPR036937">
    <property type="entry name" value="Adhesion_dom_fimbrial_sf"/>
</dbReference>
<feature type="domain" description="MrkD-like receptor binding" evidence="7">
    <location>
        <begin position="39"/>
        <end position="117"/>
    </location>
</feature>
<dbReference type="PANTHER" id="PTHR33420">
    <property type="entry name" value="FIMBRIAL SUBUNIT ELFA-RELATED"/>
    <property type="match status" value="1"/>
</dbReference>
<evidence type="ECO:0000256" key="1">
    <source>
        <dbReference type="ARBA" id="ARBA00004561"/>
    </source>
</evidence>
<proteinExistence type="inferred from homology"/>
<organism evidence="8 9">
    <name type="scientific">Enterobacter soli</name>
    <dbReference type="NCBI Taxonomy" id="885040"/>
    <lineage>
        <taxon>Bacteria</taxon>
        <taxon>Pseudomonadati</taxon>
        <taxon>Pseudomonadota</taxon>
        <taxon>Gammaproteobacteria</taxon>
        <taxon>Enterobacterales</taxon>
        <taxon>Enterobacteriaceae</taxon>
        <taxon>Enterobacter</taxon>
    </lineage>
</organism>
<evidence type="ECO:0000259" key="7">
    <source>
        <dbReference type="Pfam" id="PF22003"/>
    </source>
</evidence>
<dbReference type="AlphaFoldDB" id="A0AAW8H6D2"/>
<keyword evidence="4" id="KW-0281">Fimbrium</keyword>
<dbReference type="InterPro" id="IPR000259">
    <property type="entry name" value="Adhesion_dom_fimbrial"/>
</dbReference>
<accession>A0AAW8H6D2</accession>
<evidence type="ECO:0000256" key="4">
    <source>
        <dbReference type="ARBA" id="ARBA00023263"/>
    </source>
</evidence>
<evidence type="ECO:0000259" key="6">
    <source>
        <dbReference type="Pfam" id="PF00419"/>
    </source>
</evidence>
<dbReference type="GO" id="GO:0009289">
    <property type="term" value="C:pilus"/>
    <property type="evidence" value="ECO:0007669"/>
    <property type="project" value="UniProtKB-SubCell"/>
</dbReference>
<comment type="subcellular location">
    <subcellularLocation>
        <location evidence="1">Fimbrium</location>
    </subcellularLocation>
</comment>
<dbReference type="Proteomes" id="UP001225042">
    <property type="component" value="Unassembled WGS sequence"/>
</dbReference>
<dbReference type="Gene3D" id="2.60.40.3310">
    <property type="match status" value="1"/>
</dbReference>
<dbReference type="InterPro" id="IPR054160">
    <property type="entry name" value="MrkD_recept-bd"/>
</dbReference>
<evidence type="ECO:0000256" key="2">
    <source>
        <dbReference type="ARBA" id="ARBA00006671"/>
    </source>
</evidence>
<name>A0AAW8H6D2_9ENTR</name>
<evidence type="ECO:0000313" key="8">
    <source>
        <dbReference type="EMBL" id="MDQ2255923.1"/>
    </source>
</evidence>